<dbReference type="SUPFAM" id="SSF49417">
    <property type="entry name" value="p53-like transcription factors"/>
    <property type="match status" value="1"/>
</dbReference>
<dbReference type="InterPro" id="IPR024061">
    <property type="entry name" value="NDT80_DNA-bd_dom"/>
</dbReference>
<accession>A0A6A4X438</accession>
<dbReference type="Pfam" id="PF13884">
    <property type="entry name" value="Peptidase_S74"/>
    <property type="match status" value="1"/>
</dbReference>
<keyword evidence="13" id="KW-1185">Reference proteome</keyword>
<dbReference type="GO" id="GO:0003700">
    <property type="term" value="F:DNA-binding transcription factor activity"/>
    <property type="evidence" value="ECO:0007669"/>
    <property type="project" value="UniProtKB-UniRule"/>
</dbReference>
<evidence type="ECO:0000256" key="2">
    <source>
        <dbReference type="ARBA" id="ARBA00008221"/>
    </source>
</evidence>
<feature type="region of interest" description="Disordered" evidence="9">
    <location>
        <begin position="136"/>
        <end position="171"/>
    </location>
</feature>
<dbReference type="CDD" id="cd10144">
    <property type="entry name" value="Peptidase_S74_CIMCD"/>
    <property type="match status" value="1"/>
</dbReference>
<feature type="region of interest" description="Disordered" evidence="9">
    <location>
        <begin position="183"/>
        <end position="203"/>
    </location>
</feature>
<feature type="domain" description="Peptidase S74" evidence="11">
    <location>
        <begin position="472"/>
        <end position="580"/>
    </location>
</feature>
<dbReference type="PROSITE" id="PS51688">
    <property type="entry name" value="ICA"/>
    <property type="match status" value="1"/>
</dbReference>
<feature type="compositionally biased region" description="Pro residues" evidence="9">
    <location>
        <begin position="194"/>
        <end position="203"/>
    </location>
</feature>
<feature type="compositionally biased region" description="Low complexity" evidence="9">
    <location>
        <begin position="1061"/>
        <end position="1072"/>
    </location>
</feature>
<dbReference type="InterPro" id="IPR008967">
    <property type="entry name" value="p53-like_TF_DNA-bd_sf"/>
</dbReference>
<feature type="compositionally biased region" description="Basic and acidic residues" evidence="9">
    <location>
        <begin position="932"/>
        <end position="957"/>
    </location>
</feature>
<dbReference type="Pfam" id="PF05224">
    <property type="entry name" value="NDT80_PhoG"/>
    <property type="match status" value="1"/>
</dbReference>
<evidence type="ECO:0000256" key="8">
    <source>
        <dbReference type="SAM" id="Coils"/>
    </source>
</evidence>
<comment type="caution">
    <text evidence="12">The sequence shown here is derived from an EMBL/GenBank/DDBJ whole genome shotgun (WGS) entry which is preliminary data.</text>
</comment>
<dbReference type="OrthoDB" id="27041at2759"/>
<evidence type="ECO:0000259" key="11">
    <source>
        <dbReference type="PROSITE" id="PS51688"/>
    </source>
</evidence>
<keyword evidence="6" id="KW-0472">Membrane</keyword>
<dbReference type="GO" id="GO:0006357">
    <property type="term" value="P:regulation of transcription by RNA polymerase II"/>
    <property type="evidence" value="ECO:0007669"/>
    <property type="project" value="UniProtKB-ARBA"/>
</dbReference>
<dbReference type="GO" id="GO:0005634">
    <property type="term" value="C:nucleus"/>
    <property type="evidence" value="ECO:0007669"/>
    <property type="project" value="TreeGrafter"/>
</dbReference>
<evidence type="ECO:0000313" key="12">
    <source>
        <dbReference type="EMBL" id="KAF0313043.1"/>
    </source>
</evidence>
<dbReference type="Gene3D" id="2.60.40.1390">
    <property type="entry name" value="NDT80 DNA-binding domain"/>
    <property type="match status" value="1"/>
</dbReference>
<feature type="compositionally biased region" description="Low complexity" evidence="9">
    <location>
        <begin position="139"/>
        <end position="152"/>
    </location>
</feature>
<comment type="similarity">
    <text evidence="2">Belongs to the MRF family.</text>
</comment>
<protein>
    <submittedName>
        <fullName evidence="12">Myelin regulatory factor</fullName>
    </submittedName>
</protein>
<dbReference type="InterPro" id="IPR026932">
    <property type="entry name" value="MYRF_ICA"/>
</dbReference>
<feature type="DNA-binding region" description="NDT80" evidence="7">
    <location>
        <begin position="150"/>
        <end position="426"/>
    </location>
</feature>
<dbReference type="EMBL" id="VIIS01000119">
    <property type="protein sequence ID" value="KAF0313043.1"/>
    <property type="molecule type" value="Genomic_DNA"/>
</dbReference>
<dbReference type="Pfam" id="PF13887">
    <property type="entry name" value="MYRF_ICA"/>
    <property type="match status" value="1"/>
</dbReference>
<feature type="compositionally biased region" description="Acidic residues" evidence="9">
    <location>
        <begin position="1075"/>
        <end position="1093"/>
    </location>
</feature>
<dbReference type="GO" id="GO:0005789">
    <property type="term" value="C:endoplasmic reticulum membrane"/>
    <property type="evidence" value="ECO:0007669"/>
    <property type="project" value="TreeGrafter"/>
</dbReference>
<evidence type="ECO:0000256" key="9">
    <source>
        <dbReference type="SAM" id="MobiDB-lite"/>
    </source>
</evidence>
<organism evidence="12 13">
    <name type="scientific">Amphibalanus amphitrite</name>
    <name type="common">Striped barnacle</name>
    <name type="synonym">Balanus amphitrite</name>
    <dbReference type="NCBI Taxonomy" id="1232801"/>
    <lineage>
        <taxon>Eukaryota</taxon>
        <taxon>Metazoa</taxon>
        <taxon>Ecdysozoa</taxon>
        <taxon>Arthropoda</taxon>
        <taxon>Crustacea</taxon>
        <taxon>Multicrustacea</taxon>
        <taxon>Cirripedia</taxon>
        <taxon>Thoracica</taxon>
        <taxon>Thoracicalcarea</taxon>
        <taxon>Balanomorpha</taxon>
        <taxon>Balanoidea</taxon>
        <taxon>Balanidae</taxon>
        <taxon>Amphibalaninae</taxon>
        <taxon>Amphibalanus</taxon>
    </lineage>
</organism>
<gene>
    <name evidence="12" type="primary">Myrf</name>
    <name evidence="12" type="ORF">FJT64_016347</name>
</gene>
<keyword evidence="5 7" id="KW-0238">DNA-binding</keyword>
<evidence type="ECO:0000256" key="3">
    <source>
        <dbReference type="ARBA" id="ARBA00022692"/>
    </source>
</evidence>
<dbReference type="InterPro" id="IPR025719">
    <property type="entry name" value="MYRF_C2"/>
</dbReference>
<feature type="compositionally biased region" description="Basic and acidic residues" evidence="9">
    <location>
        <begin position="887"/>
        <end position="898"/>
    </location>
</feature>
<evidence type="ECO:0000256" key="4">
    <source>
        <dbReference type="ARBA" id="ARBA00022989"/>
    </source>
</evidence>
<evidence type="ECO:0000256" key="7">
    <source>
        <dbReference type="PROSITE-ProRule" id="PRU00850"/>
    </source>
</evidence>
<feature type="compositionally biased region" description="Pro residues" evidence="9">
    <location>
        <begin position="153"/>
        <end position="163"/>
    </location>
</feature>
<evidence type="ECO:0000313" key="13">
    <source>
        <dbReference type="Proteomes" id="UP000440578"/>
    </source>
</evidence>
<feature type="compositionally biased region" description="Polar residues" evidence="9">
    <location>
        <begin position="804"/>
        <end position="815"/>
    </location>
</feature>
<dbReference type="Proteomes" id="UP000440578">
    <property type="component" value="Unassembled WGS sequence"/>
</dbReference>
<dbReference type="PANTHER" id="PTHR13029:SF18">
    <property type="entry name" value="MYELIN REGULATORY FACTOR HOMOLOG 1"/>
    <property type="match status" value="1"/>
</dbReference>
<keyword evidence="8" id="KW-0175">Coiled coil</keyword>
<feature type="compositionally biased region" description="Pro residues" evidence="9">
    <location>
        <begin position="768"/>
        <end position="795"/>
    </location>
</feature>
<feature type="compositionally biased region" description="Low complexity" evidence="9">
    <location>
        <begin position="903"/>
        <end position="917"/>
    </location>
</feature>
<feature type="coiled-coil region" evidence="8">
    <location>
        <begin position="566"/>
        <end position="596"/>
    </location>
</feature>
<feature type="region of interest" description="Disordered" evidence="9">
    <location>
        <begin position="681"/>
        <end position="1181"/>
    </location>
</feature>
<dbReference type="GO" id="GO:0045893">
    <property type="term" value="P:positive regulation of DNA-templated transcription"/>
    <property type="evidence" value="ECO:0007669"/>
    <property type="project" value="TreeGrafter"/>
</dbReference>
<proteinExistence type="inferred from homology"/>
<feature type="compositionally biased region" description="Pro residues" evidence="9">
    <location>
        <begin position="731"/>
        <end position="741"/>
    </location>
</feature>
<comment type="subcellular location">
    <subcellularLocation>
        <location evidence="1">Membrane</location>
        <topology evidence="1">Single-pass membrane protein</topology>
    </subcellularLocation>
</comment>
<dbReference type="InterPro" id="IPR030392">
    <property type="entry name" value="S74_ICA"/>
</dbReference>
<dbReference type="GO" id="GO:0016540">
    <property type="term" value="P:protein autoprocessing"/>
    <property type="evidence" value="ECO:0007669"/>
    <property type="project" value="InterPro"/>
</dbReference>
<evidence type="ECO:0000259" key="10">
    <source>
        <dbReference type="PROSITE" id="PS51517"/>
    </source>
</evidence>
<evidence type="ECO:0000256" key="6">
    <source>
        <dbReference type="ARBA" id="ARBA00023136"/>
    </source>
</evidence>
<evidence type="ECO:0000256" key="5">
    <source>
        <dbReference type="ARBA" id="ARBA00023125"/>
    </source>
</evidence>
<feature type="compositionally biased region" description="Polar residues" evidence="9">
    <location>
        <begin position="1120"/>
        <end position="1141"/>
    </location>
</feature>
<dbReference type="PROSITE" id="PS51517">
    <property type="entry name" value="NDT80"/>
    <property type="match status" value="1"/>
</dbReference>
<name>A0A6A4X438_AMPAM</name>
<keyword evidence="3" id="KW-0812">Transmembrane</keyword>
<feature type="compositionally biased region" description="Low complexity" evidence="9">
    <location>
        <begin position="837"/>
        <end position="864"/>
    </location>
</feature>
<evidence type="ECO:0000256" key="1">
    <source>
        <dbReference type="ARBA" id="ARBA00004167"/>
    </source>
</evidence>
<sequence length="1396" mass="151923">MVSEFADSLTGPDTTKYDQEPGGQQRTGMPTGFLSCKTGTSQPHLPDSPPDSGSEPPFSPQDHPSQLHSPHQKPMPGHLTDMSESQRSFLMGGGGGRAPPPPPVQQYPGGQTQLNTAGMTAQMAMSAALGQMPLPQYGQQMPQMTPAQMTPAYSPPAQTPQPAAPTKKRKLSASELLNMPIKQEPAGSQGASPPSHPPPLPPIVTQPTMDDDDYTFDMSCSNDATSFMDPAYQCIRFTAFQQNLWHQTCDANLKELQTPYFKVDADKGFNYSNSDEAFVCQKKNHFQITCHIHQAGSRPHYVKTADGLKKIDAFVVNFFGVKTESPNQCIKVEQSQSDRTKRCYKPVVVELNPEQTVKITVGRLHFSETTTNNMRKKGKPNPDQRFFFLVVSLQAAVGESRHPLVQYATERIIVRASNPGQFESDVELCWQKGQTQDSTYHVGRVGINTDKPDEALVVHGNLKLTGHVMNPSDRRVKDDIEELDTKEQLSNVQKLRVVKYNYVDEFADSVGLEDAADTGVIAQEVQRILPDAVRPAGDVTLPSGKKVDNFLVVNKERIFMENIGAVKELCKVTGTLENRIEELERMNRRLAKLKRHGSLKSTSSISTVASRASSYLSSCHFHKRKAKRPTSLLHNRLVQGGVCVLVLVMLFCLIAMSTLYIMEWQKHQDLLSNITSPSAHSDPTLLPNGTRLPRPIQMTNASDGDGFLEPLPPQSRVSEVPYSLVPATTRDPPPPPPPPPLPDKEDVTEVEAVTVLSPLDGEDGALPTAPPPPPAEREPPGAPPTAPPPPPPPQQPDSADRIHNSITAVNSSVAENDSGPATLPGSDKVVATEAGLSSTTSATTTTTSPSPMTTTTTAKATTASPEPPAPSVTSLDTELSPPAIRVITERPDSDHQEEANDTSTVAPSEPEVVVVEAVGRREETGETQETVGGREETGERREETVGRREKVSGRRAETSAADEASLRGAEEAANGIEGPGPNLADDYEPSLKDFMTAEASSTTTAATTTTSTTRSTTTPTSEPSSSSSTPVAAPVTTSTTTTAPTTTLTSETPAPTPAPTAAPSTESEPSSTTEREEETTAWDDDDLETETETETNSLLPPVIGADESCRSGRRRRCEVISSSSLSDVQENQIGHSATSMDGSPGGKRDPSSFPSEEEVRARAAAQPRFTGTRRLRYPGGHGDVTMANDALSGTLNDWSKRKVEKKTTPSVRDWRRRRPVVRRHHRTSRATAPGFGYVETIRLREYPEINIDARYCAPDPLNFNCVNNVGGNFTFYIPVSRHMTNQMLHLELSYAEPVAPAPVQCRSQLPALPQACVGQAPGDLRRRLQQPLRSGSVAGQPVFVVPLDAGRWRQRTYTLRIAAKYFPDLNPCRVSSTFIKSHFFEYNFIFERQCSE</sequence>
<dbReference type="GO" id="GO:0043565">
    <property type="term" value="F:sequence-specific DNA binding"/>
    <property type="evidence" value="ECO:0007669"/>
    <property type="project" value="TreeGrafter"/>
</dbReference>
<reference evidence="12 13" key="1">
    <citation type="submission" date="2019-07" db="EMBL/GenBank/DDBJ databases">
        <title>Draft genome assembly of a fouling barnacle, Amphibalanus amphitrite (Darwin, 1854): The first reference genome for Thecostraca.</title>
        <authorList>
            <person name="Kim W."/>
        </authorList>
    </citation>
    <scope>NUCLEOTIDE SEQUENCE [LARGE SCALE GENOMIC DNA]</scope>
    <source>
        <strain evidence="12">SNU_AA5</strain>
        <tissue evidence="12">Soma without cirri and trophi</tissue>
    </source>
</reference>
<keyword evidence="4" id="KW-1133">Transmembrane helix</keyword>
<feature type="compositionally biased region" description="Low complexity" evidence="9">
    <location>
        <begin position="996"/>
        <end position="1053"/>
    </location>
</feature>
<dbReference type="Pfam" id="PF13888">
    <property type="entry name" value="MRF_C2"/>
    <property type="match status" value="1"/>
</dbReference>
<dbReference type="InterPro" id="IPR037141">
    <property type="entry name" value="NDT80_DNA-bd_dom_sf"/>
</dbReference>
<feature type="domain" description="NDT80" evidence="10">
    <location>
        <begin position="150"/>
        <end position="426"/>
    </location>
</feature>
<dbReference type="InterPro" id="IPR051577">
    <property type="entry name" value="MRF-like"/>
</dbReference>
<dbReference type="PANTHER" id="PTHR13029">
    <property type="match status" value="1"/>
</dbReference>
<feature type="region of interest" description="Disordered" evidence="9">
    <location>
        <begin position="1"/>
        <end position="113"/>
    </location>
</feature>